<feature type="transmembrane region" description="Helical" evidence="9">
    <location>
        <begin position="269"/>
        <end position="287"/>
    </location>
</feature>
<keyword evidence="2" id="KW-0813">Transport</keyword>
<evidence type="ECO:0000256" key="4">
    <source>
        <dbReference type="ARBA" id="ARBA00022692"/>
    </source>
</evidence>
<comment type="subcellular location">
    <subcellularLocation>
        <location evidence="1">Cell membrane</location>
        <topology evidence="1">Multi-pass membrane protein</topology>
    </subcellularLocation>
</comment>
<comment type="caution">
    <text evidence="10">The sequence shown here is derived from an EMBL/GenBank/DDBJ whole genome shotgun (WGS) entry which is preliminary data.</text>
</comment>
<keyword evidence="7 9" id="KW-0472">Membrane</keyword>
<dbReference type="Proteomes" id="UP000603352">
    <property type="component" value="Unassembled WGS sequence"/>
</dbReference>
<evidence type="ECO:0000256" key="2">
    <source>
        <dbReference type="ARBA" id="ARBA00022448"/>
    </source>
</evidence>
<comment type="similarity">
    <text evidence="8">Belongs to the binding-protein-dependent transport system permease family. LivHM subfamily.</text>
</comment>
<protein>
    <submittedName>
        <fullName evidence="10">Branched-chain amino acid ABC transporter permease</fullName>
    </submittedName>
</protein>
<keyword evidence="6 9" id="KW-1133">Transmembrane helix</keyword>
<feature type="transmembrane region" description="Helical" evidence="9">
    <location>
        <begin position="143"/>
        <end position="168"/>
    </location>
</feature>
<dbReference type="CDD" id="cd06582">
    <property type="entry name" value="TM_PBP1_LivH_like"/>
    <property type="match status" value="1"/>
</dbReference>
<organism evidence="10 11">
    <name type="scientific">Tistrella bauzanensis</name>
    <dbReference type="NCBI Taxonomy" id="657419"/>
    <lineage>
        <taxon>Bacteria</taxon>
        <taxon>Pseudomonadati</taxon>
        <taxon>Pseudomonadota</taxon>
        <taxon>Alphaproteobacteria</taxon>
        <taxon>Geminicoccales</taxon>
        <taxon>Geminicoccaceae</taxon>
        <taxon>Tistrella</taxon>
    </lineage>
</organism>
<feature type="transmembrane region" description="Helical" evidence="9">
    <location>
        <begin position="62"/>
        <end position="81"/>
    </location>
</feature>
<evidence type="ECO:0000256" key="8">
    <source>
        <dbReference type="ARBA" id="ARBA00037998"/>
    </source>
</evidence>
<evidence type="ECO:0000256" key="9">
    <source>
        <dbReference type="SAM" id="Phobius"/>
    </source>
</evidence>
<name>A0ABQ1IER3_9PROT</name>
<feature type="transmembrane region" description="Helical" evidence="9">
    <location>
        <begin position="12"/>
        <end position="31"/>
    </location>
</feature>
<accession>A0ABQ1IER3</accession>
<dbReference type="PANTHER" id="PTHR11795">
    <property type="entry name" value="BRANCHED-CHAIN AMINO ACID TRANSPORT SYSTEM PERMEASE PROTEIN LIVH"/>
    <property type="match status" value="1"/>
</dbReference>
<gene>
    <name evidence="10" type="ORF">GCM10011505_18070</name>
</gene>
<feature type="transmembrane region" description="Helical" evidence="9">
    <location>
        <begin position="189"/>
        <end position="210"/>
    </location>
</feature>
<evidence type="ECO:0000256" key="1">
    <source>
        <dbReference type="ARBA" id="ARBA00004651"/>
    </source>
</evidence>
<evidence type="ECO:0000313" key="10">
    <source>
        <dbReference type="EMBL" id="GGB37004.1"/>
    </source>
</evidence>
<keyword evidence="4 9" id="KW-0812">Transmembrane</keyword>
<dbReference type="PANTHER" id="PTHR11795:SF451">
    <property type="entry name" value="ABC TRANSPORTER PERMEASE PROTEIN"/>
    <property type="match status" value="1"/>
</dbReference>
<dbReference type="Pfam" id="PF02653">
    <property type="entry name" value="BPD_transp_2"/>
    <property type="match status" value="1"/>
</dbReference>
<dbReference type="InterPro" id="IPR052157">
    <property type="entry name" value="BCAA_transport_permease"/>
</dbReference>
<reference evidence="11" key="1">
    <citation type="journal article" date="2019" name="Int. J. Syst. Evol. Microbiol.">
        <title>The Global Catalogue of Microorganisms (GCM) 10K type strain sequencing project: providing services to taxonomists for standard genome sequencing and annotation.</title>
        <authorList>
            <consortium name="The Broad Institute Genomics Platform"/>
            <consortium name="The Broad Institute Genome Sequencing Center for Infectious Disease"/>
            <person name="Wu L."/>
            <person name="Ma J."/>
        </authorList>
    </citation>
    <scope>NUCLEOTIDE SEQUENCE [LARGE SCALE GENOMIC DNA]</scope>
    <source>
        <strain evidence="11">CGMCC 1.10188</strain>
    </source>
</reference>
<sequence>MDMAFAGELALNGALVGLFYALVGLGIVLIYKASGVANLSQGALAMVGGYVAWALATDAGLPAWLAIPLVLVVMFGLGVVLERVVLRRMAGEAPIMIIMVTLGIEIMLRGVVPGIWGADVKRLDLGIGQDPIFLGPMLINTAYLVGGVVSLVLIGLSVLFFGTLHGIVLRAVSDDQIAAWSVGIRVEHAIALAWGISGVTAASAGILWGSVQGVDWTLSLFLVKGLAVAILGGLDSVPGLLVAGLLVGIAESLVAGLLDPVVGGGTRDIVAAVIILLTVLIRPYGLFGRIHIERV</sequence>
<keyword evidence="3" id="KW-1003">Cell membrane</keyword>
<evidence type="ECO:0000256" key="3">
    <source>
        <dbReference type="ARBA" id="ARBA00022475"/>
    </source>
</evidence>
<evidence type="ECO:0000313" key="11">
    <source>
        <dbReference type="Proteomes" id="UP000603352"/>
    </source>
</evidence>
<evidence type="ECO:0000256" key="6">
    <source>
        <dbReference type="ARBA" id="ARBA00022989"/>
    </source>
</evidence>
<keyword evidence="5" id="KW-0029">Amino-acid transport</keyword>
<keyword evidence="11" id="KW-1185">Reference proteome</keyword>
<proteinExistence type="inferred from homology"/>
<evidence type="ECO:0000256" key="5">
    <source>
        <dbReference type="ARBA" id="ARBA00022970"/>
    </source>
</evidence>
<dbReference type="RefSeq" id="WP_188576984.1">
    <property type="nucleotide sequence ID" value="NZ_BMDZ01000016.1"/>
</dbReference>
<feature type="transmembrane region" description="Helical" evidence="9">
    <location>
        <begin position="93"/>
        <end position="116"/>
    </location>
</feature>
<evidence type="ECO:0000256" key="7">
    <source>
        <dbReference type="ARBA" id="ARBA00023136"/>
    </source>
</evidence>
<dbReference type="EMBL" id="BMDZ01000016">
    <property type="protein sequence ID" value="GGB37004.1"/>
    <property type="molecule type" value="Genomic_DNA"/>
</dbReference>
<dbReference type="InterPro" id="IPR001851">
    <property type="entry name" value="ABC_transp_permease"/>
</dbReference>